<reference evidence="13 14" key="1">
    <citation type="submission" date="2018-11" db="EMBL/GenBank/DDBJ databases">
        <title>The genome draft of YIM 96095.</title>
        <authorList>
            <person name="Tang S.-K."/>
            <person name="Chunyu W.-X."/>
            <person name="Feng Y.-Z."/>
        </authorList>
    </citation>
    <scope>NUCLEOTIDE SEQUENCE [LARGE SCALE GENOMIC DNA]</scope>
    <source>
        <strain evidence="13 14">YIM 96095</strain>
    </source>
</reference>
<dbReference type="Pfam" id="PF01979">
    <property type="entry name" value="Amidohydro_1"/>
    <property type="match status" value="1"/>
</dbReference>
<protein>
    <recommendedName>
        <fullName evidence="3">N-acetylglucosamine-6-phosphate deacetylase</fullName>
        <ecNumber evidence="2">3.5.1.25</ecNumber>
    </recommendedName>
</protein>
<sequence>MDSSERTTTVVNARLVTPGGVRSGWLRVRAGRITALDSGPAPDDGGKRVDAGGRWVLPGTVDIHVHGGAGAAFTDADPERAMRVVEFNRVRGVTTMLGGLVSAAPSDTLDQIAALAELCDSGELAGIYLEGPFIARARCGAHDPDLLREPDPSEFDRMLKAGRGHVRMVTLAPELPGALALVRAAVDSGVVAAVGHTEADYEQTRAAFDAGATVATHLYNQMGPLHHRDPGPVAAALNDERVTVELINDGVHVHPGAAQLVFDAAGSDRVALVTDAMSATGLDDGEYRLGGLRVTVRGGRATVTDTGALASSTIVLPQAVRRAVEHVGGVDIEAATRAATATPARALGLDRSGIGALTPGNRADLAIVDSEFEVVDVMRGGSWVNRP</sequence>
<feature type="binding site" evidence="11">
    <location>
        <position position="217"/>
    </location>
    <ligand>
        <name>Zn(2+)</name>
        <dbReference type="ChEBI" id="CHEBI:29105"/>
    </ligand>
</feature>
<feature type="binding site" evidence="11">
    <location>
        <position position="130"/>
    </location>
    <ligand>
        <name>Zn(2+)</name>
        <dbReference type="ChEBI" id="CHEBI:29105"/>
    </ligand>
</feature>
<evidence type="ECO:0000256" key="6">
    <source>
        <dbReference type="ARBA" id="ARBA00023277"/>
    </source>
</evidence>
<comment type="pathway">
    <text evidence="8">Amino-sugar metabolism; N-acetylneuraminate degradation; D-fructose 6-phosphate from N-acetylneuraminate: step 4/5.</text>
</comment>
<comment type="catalytic activity">
    <reaction evidence="7">
        <text>N-acetyl-D-glucosamine 6-phosphate + H2O = D-glucosamine 6-phosphate + acetate</text>
        <dbReference type="Rhea" id="RHEA:22936"/>
        <dbReference type="ChEBI" id="CHEBI:15377"/>
        <dbReference type="ChEBI" id="CHEBI:30089"/>
        <dbReference type="ChEBI" id="CHEBI:57513"/>
        <dbReference type="ChEBI" id="CHEBI:58725"/>
        <dbReference type="EC" id="3.5.1.25"/>
    </reaction>
</comment>
<evidence type="ECO:0000313" key="14">
    <source>
        <dbReference type="Proteomes" id="UP000269198"/>
    </source>
</evidence>
<dbReference type="FunFam" id="3.20.20.140:FF:000004">
    <property type="entry name" value="N-acetylglucosamine-6-phosphate deacetylase"/>
    <property type="match status" value="1"/>
</dbReference>
<dbReference type="EC" id="3.5.1.25" evidence="2"/>
<evidence type="ECO:0000256" key="4">
    <source>
        <dbReference type="ARBA" id="ARBA00022723"/>
    </source>
</evidence>
<comment type="similarity">
    <text evidence="1 9">Belongs to the metallo-dependent hydrolases superfamily. NagA family.</text>
</comment>
<evidence type="ECO:0000256" key="11">
    <source>
        <dbReference type="PIRSR" id="PIRSR038994-3"/>
    </source>
</evidence>
<evidence type="ECO:0000256" key="5">
    <source>
        <dbReference type="ARBA" id="ARBA00022801"/>
    </source>
</evidence>
<evidence type="ECO:0000256" key="7">
    <source>
        <dbReference type="ARBA" id="ARBA00047647"/>
    </source>
</evidence>
<dbReference type="EMBL" id="RJMB01000031">
    <property type="protein sequence ID" value="RNL81672.1"/>
    <property type="molecule type" value="Genomic_DNA"/>
</dbReference>
<keyword evidence="4 11" id="KW-0479">Metal-binding</keyword>
<dbReference type="InterPro" id="IPR003764">
    <property type="entry name" value="GlcNAc_6-P_deAcase"/>
</dbReference>
<dbReference type="GO" id="GO:0046872">
    <property type="term" value="F:metal ion binding"/>
    <property type="evidence" value="ECO:0007669"/>
    <property type="project" value="UniProtKB-KW"/>
</dbReference>
<gene>
    <name evidence="13" type="primary">nagA</name>
    <name evidence="13" type="ORF">EFW17_21820</name>
</gene>
<evidence type="ECO:0000256" key="2">
    <source>
        <dbReference type="ARBA" id="ARBA00011899"/>
    </source>
</evidence>
<dbReference type="InterPro" id="IPR011059">
    <property type="entry name" value="Metal-dep_hydrolase_composite"/>
</dbReference>
<dbReference type="Proteomes" id="UP000269198">
    <property type="component" value="Unassembled WGS sequence"/>
</dbReference>
<accession>A0A3N0E1E2</accession>
<dbReference type="PANTHER" id="PTHR11113">
    <property type="entry name" value="N-ACETYLGLUCOSAMINE-6-PHOSPHATE DEACETYLASE"/>
    <property type="match status" value="1"/>
</dbReference>
<dbReference type="GO" id="GO:0008448">
    <property type="term" value="F:N-acetylglucosamine-6-phosphate deacetylase activity"/>
    <property type="evidence" value="ECO:0007669"/>
    <property type="project" value="UniProtKB-EC"/>
</dbReference>
<keyword evidence="14" id="KW-1185">Reference proteome</keyword>
<dbReference type="SUPFAM" id="SSF51556">
    <property type="entry name" value="Metallo-dependent hydrolases"/>
    <property type="match status" value="1"/>
</dbReference>
<evidence type="ECO:0000313" key="13">
    <source>
        <dbReference type="EMBL" id="RNL81672.1"/>
    </source>
</evidence>
<keyword evidence="5 9" id="KW-0378">Hydrolase</keyword>
<dbReference type="Gene3D" id="2.30.40.10">
    <property type="entry name" value="Urease, subunit C, domain 1"/>
    <property type="match status" value="1"/>
</dbReference>
<evidence type="ECO:0000256" key="1">
    <source>
        <dbReference type="ARBA" id="ARBA00010716"/>
    </source>
</evidence>
<organism evidence="13 14">
    <name type="scientific">Halostreptopolyspora alba</name>
    <dbReference type="NCBI Taxonomy" id="2487137"/>
    <lineage>
        <taxon>Bacteria</taxon>
        <taxon>Bacillati</taxon>
        <taxon>Actinomycetota</taxon>
        <taxon>Actinomycetes</taxon>
        <taxon>Streptosporangiales</taxon>
        <taxon>Nocardiopsidaceae</taxon>
        <taxon>Halostreptopolyspora</taxon>
    </lineage>
</organism>
<feature type="domain" description="Amidohydrolase-related" evidence="12">
    <location>
        <begin position="55"/>
        <end position="384"/>
    </location>
</feature>
<comment type="cofactor">
    <cofactor evidence="11">
        <name>a divalent metal cation</name>
        <dbReference type="ChEBI" id="CHEBI:60240"/>
    </cofactor>
    <text evidence="11">Binds 1 divalent metal cation per subunit.</text>
</comment>
<name>A0A3N0E1E2_9ACTN</name>
<dbReference type="CDD" id="cd00854">
    <property type="entry name" value="NagA"/>
    <property type="match status" value="1"/>
</dbReference>
<feature type="active site" description="Proton donor/acceptor" evidence="10">
    <location>
        <position position="275"/>
    </location>
</feature>
<dbReference type="PANTHER" id="PTHR11113:SF14">
    <property type="entry name" value="N-ACETYLGLUCOSAMINE-6-PHOSPHATE DEACETYLASE"/>
    <property type="match status" value="1"/>
</dbReference>
<comment type="caution">
    <text evidence="13">The sequence shown here is derived from an EMBL/GenBank/DDBJ whole genome shotgun (WGS) entry which is preliminary data.</text>
</comment>
<evidence type="ECO:0000259" key="12">
    <source>
        <dbReference type="Pfam" id="PF01979"/>
    </source>
</evidence>
<evidence type="ECO:0000256" key="3">
    <source>
        <dbReference type="ARBA" id="ARBA00018029"/>
    </source>
</evidence>
<dbReference type="GO" id="GO:0006046">
    <property type="term" value="P:N-acetylglucosamine catabolic process"/>
    <property type="evidence" value="ECO:0007669"/>
    <property type="project" value="TreeGrafter"/>
</dbReference>
<keyword evidence="6 9" id="KW-0119">Carbohydrate metabolism</keyword>
<dbReference type="SUPFAM" id="SSF51338">
    <property type="entry name" value="Composite domain of metallo-dependent hydrolases"/>
    <property type="match status" value="1"/>
</dbReference>
<proteinExistence type="inferred from homology"/>
<dbReference type="InterPro" id="IPR006680">
    <property type="entry name" value="Amidohydro-rel"/>
</dbReference>
<evidence type="ECO:0000256" key="9">
    <source>
        <dbReference type="PIRNR" id="PIRNR038994"/>
    </source>
</evidence>
<dbReference type="RefSeq" id="WP_123203310.1">
    <property type="nucleotide sequence ID" value="NZ_RJMB01000031.1"/>
</dbReference>
<evidence type="ECO:0000256" key="8">
    <source>
        <dbReference type="ARBA" id="ARBA00060590"/>
    </source>
</evidence>
<dbReference type="Gene3D" id="3.20.20.140">
    <property type="entry name" value="Metal-dependent hydrolases"/>
    <property type="match status" value="1"/>
</dbReference>
<feature type="binding site" evidence="11">
    <location>
        <position position="196"/>
    </location>
    <ligand>
        <name>Zn(2+)</name>
        <dbReference type="ChEBI" id="CHEBI:29105"/>
    </ligand>
</feature>
<dbReference type="InterPro" id="IPR032466">
    <property type="entry name" value="Metal_Hydrolase"/>
</dbReference>
<dbReference type="NCBIfam" id="TIGR00221">
    <property type="entry name" value="nagA"/>
    <property type="match status" value="1"/>
</dbReference>
<dbReference type="OrthoDB" id="9776488at2"/>
<dbReference type="PIRSF" id="PIRSF038994">
    <property type="entry name" value="NagA"/>
    <property type="match status" value="1"/>
</dbReference>
<evidence type="ECO:0000256" key="10">
    <source>
        <dbReference type="PIRSR" id="PIRSR038994-1"/>
    </source>
</evidence>
<dbReference type="AlphaFoldDB" id="A0A3N0E1E2"/>